<dbReference type="GO" id="GO:0052913">
    <property type="term" value="F:16S rRNA (guanine(966)-N(2))-methyltransferase activity"/>
    <property type="evidence" value="ECO:0007669"/>
    <property type="project" value="UniProtKB-EC"/>
</dbReference>
<dbReference type="Proteomes" id="UP000301475">
    <property type="component" value="Chromosome"/>
</dbReference>
<proteinExistence type="predicted"/>
<reference evidence="3 4" key="1">
    <citation type="submission" date="2019-04" db="EMBL/GenBank/DDBJ databases">
        <authorList>
            <person name="Embree M."/>
            <person name="Gaffney J.R."/>
        </authorList>
    </citation>
    <scope>NUCLEOTIDE SEQUENCE [LARGE SCALE GENOMIC DNA]</scope>
    <source>
        <strain evidence="3 4">JE7A12</strain>
    </source>
</reference>
<dbReference type="RefSeq" id="WP_138157046.1">
    <property type="nucleotide sequence ID" value="NZ_CP039381.1"/>
</dbReference>
<dbReference type="AlphaFoldDB" id="A0A4P8XWX6"/>
<dbReference type="OrthoDB" id="9803017at2"/>
<dbReference type="PIRSF" id="PIRSF004553">
    <property type="entry name" value="CHP00095"/>
    <property type="match status" value="1"/>
</dbReference>
<dbReference type="InterPro" id="IPR029063">
    <property type="entry name" value="SAM-dependent_MTases_sf"/>
</dbReference>
<organism evidence="3 4">
    <name type="scientific">Ruminococcus bovis</name>
    <dbReference type="NCBI Taxonomy" id="2564099"/>
    <lineage>
        <taxon>Bacteria</taxon>
        <taxon>Bacillati</taxon>
        <taxon>Bacillota</taxon>
        <taxon>Clostridia</taxon>
        <taxon>Eubacteriales</taxon>
        <taxon>Oscillospiraceae</taxon>
        <taxon>Ruminococcus</taxon>
    </lineage>
</organism>
<dbReference type="PANTHER" id="PTHR43542">
    <property type="entry name" value="METHYLTRANSFERASE"/>
    <property type="match status" value="1"/>
</dbReference>
<dbReference type="KEGG" id="ruj:E5Z56_06180"/>
<dbReference type="EC" id="2.1.1.171" evidence="3"/>
<dbReference type="InterPro" id="IPR004398">
    <property type="entry name" value="RNA_MeTrfase_RsmD"/>
</dbReference>
<keyword evidence="2 3" id="KW-0808">Transferase</keyword>
<evidence type="ECO:0000256" key="1">
    <source>
        <dbReference type="ARBA" id="ARBA00022603"/>
    </source>
</evidence>
<accession>A0A4P8XWX6</accession>
<dbReference type="EMBL" id="CP039381">
    <property type="protein sequence ID" value="QCT06974.1"/>
    <property type="molecule type" value="Genomic_DNA"/>
</dbReference>
<dbReference type="Pfam" id="PF03602">
    <property type="entry name" value="Cons_hypoth95"/>
    <property type="match status" value="1"/>
</dbReference>
<protein>
    <submittedName>
        <fullName evidence="3">16S rRNA (Guanine(966)-N(2))-methyltransferase RsmD</fullName>
        <ecNumber evidence="3">2.1.1.171</ecNumber>
    </submittedName>
</protein>
<dbReference type="InterPro" id="IPR002052">
    <property type="entry name" value="DNA_methylase_N6_adenine_CS"/>
</dbReference>
<keyword evidence="1 3" id="KW-0489">Methyltransferase</keyword>
<dbReference type="SUPFAM" id="SSF53335">
    <property type="entry name" value="S-adenosyl-L-methionine-dependent methyltransferases"/>
    <property type="match status" value="1"/>
</dbReference>
<name>A0A4P8XWX6_9FIRM</name>
<evidence type="ECO:0000313" key="3">
    <source>
        <dbReference type="EMBL" id="QCT06974.1"/>
    </source>
</evidence>
<dbReference type="CDD" id="cd02440">
    <property type="entry name" value="AdoMet_MTases"/>
    <property type="match status" value="1"/>
</dbReference>
<evidence type="ECO:0000313" key="4">
    <source>
        <dbReference type="Proteomes" id="UP000301475"/>
    </source>
</evidence>
<sequence>MRVITGIAKGTRLRTLEGNDVRPTTDRVKEGIFSALQFGIEGRTFLDLFAGSGQMGIEAISRGAKKAVFVDSSKKSLQVVNENIEKCKFQDKSKVVNGSAVSFLKMNKEKFDIAFLDPPYRQGLLEEVLPLVFENMKETGVVLCEHPVDEKIIEKYSNFSLDREYRYGKIKVSSFCYKENIE</sequence>
<dbReference type="NCBIfam" id="TIGR00095">
    <property type="entry name" value="16S rRNA (guanine(966)-N(2))-methyltransferase RsmD"/>
    <property type="match status" value="1"/>
</dbReference>
<dbReference type="Gene3D" id="3.40.50.150">
    <property type="entry name" value="Vaccinia Virus protein VP39"/>
    <property type="match status" value="1"/>
</dbReference>
<dbReference type="PANTHER" id="PTHR43542:SF1">
    <property type="entry name" value="METHYLTRANSFERASE"/>
    <property type="match status" value="1"/>
</dbReference>
<evidence type="ECO:0000256" key="2">
    <source>
        <dbReference type="ARBA" id="ARBA00022679"/>
    </source>
</evidence>
<dbReference type="GO" id="GO:0003676">
    <property type="term" value="F:nucleic acid binding"/>
    <property type="evidence" value="ECO:0007669"/>
    <property type="project" value="InterPro"/>
</dbReference>
<dbReference type="PROSITE" id="PS00092">
    <property type="entry name" value="N6_MTASE"/>
    <property type="match status" value="1"/>
</dbReference>
<keyword evidence="4" id="KW-1185">Reference proteome</keyword>
<gene>
    <name evidence="3" type="primary">rsmD</name>
    <name evidence="3" type="ORF">E5Z56_06180</name>
</gene>